<reference evidence="8" key="1">
    <citation type="journal article" date="2019" name="Int. J. Syst. Evol. Microbiol.">
        <title>The Global Catalogue of Microorganisms (GCM) 10K type strain sequencing project: providing services to taxonomists for standard genome sequencing and annotation.</title>
        <authorList>
            <consortium name="The Broad Institute Genomics Platform"/>
            <consortium name="The Broad Institute Genome Sequencing Center for Infectious Disease"/>
            <person name="Wu L."/>
            <person name="Ma J."/>
        </authorList>
    </citation>
    <scope>NUCLEOTIDE SEQUENCE [LARGE SCALE GENOMIC DNA]</scope>
    <source>
        <strain evidence="8">CGMCC 1.13681</strain>
    </source>
</reference>
<comment type="similarity">
    <text evidence="1">Belongs to the peptidase U62 family.</text>
</comment>
<evidence type="ECO:0000313" key="7">
    <source>
        <dbReference type="EMBL" id="MFC7221444.1"/>
    </source>
</evidence>
<dbReference type="Proteomes" id="UP001596413">
    <property type="component" value="Unassembled WGS sequence"/>
</dbReference>
<dbReference type="RefSeq" id="WP_386418797.1">
    <property type="nucleotide sequence ID" value="NZ_JBHSZO010000068.1"/>
</dbReference>
<gene>
    <name evidence="7" type="ORF">ACFQLX_25235</name>
</gene>
<keyword evidence="4" id="KW-0482">Metalloprotease</keyword>
<dbReference type="EMBL" id="JBHSZO010000068">
    <property type="protein sequence ID" value="MFC7221444.1"/>
    <property type="molecule type" value="Genomic_DNA"/>
</dbReference>
<dbReference type="Pfam" id="PF19289">
    <property type="entry name" value="PmbA_TldD_3rd"/>
    <property type="match status" value="1"/>
</dbReference>
<feature type="domain" description="Metalloprotease TldD/E C-terminal" evidence="6">
    <location>
        <begin position="252"/>
        <end position="497"/>
    </location>
</feature>
<dbReference type="SUPFAM" id="SSF111283">
    <property type="entry name" value="Putative modulator of DNA gyrase, PmbA/TldD"/>
    <property type="match status" value="1"/>
</dbReference>
<dbReference type="InterPro" id="IPR045569">
    <property type="entry name" value="Metalloprtase-TldD/E_C"/>
</dbReference>
<protein>
    <submittedName>
        <fullName evidence="7">TldD/PmbA family protein</fullName>
    </submittedName>
</protein>
<evidence type="ECO:0000259" key="5">
    <source>
        <dbReference type="Pfam" id="PF01523"/>
    </source>
</evidence>
<dbReference type="InterPro" id="IPR035068">
    <property type="entry name" value="TldD/PmbA_N"/>
</dbReference>
<evidence type="ECO:0000256" key="3">
    <source>
        <dbReference type="ARBA" id="ARBA00022801"/>
    </source>
</evidence>
<keyword evidence="3" id="KW-0378">Hydrolase</keyword>
<dbReference type="InterPro" id="IPR036059">
    <property type="entry name" value="TldD/PmbA_sf"/>
</dbReference>
<dbReference type="InterPro" id="IPR002510">
    <property type="entry name" value="Metalloprtase-TldD/E_N"/>
</dbReference>
<keyword evidence="2" id="KW-0645">Protease</keyword>
<evidence type="ECO:0000256" key="4">
    <source>
        <dbReference type="ARBA" id="ARBA00023049"/>
    </source>
</evidence>
<accession>A0ABW2GQU3</accession>
<evidence type="ECO:0000313" key="8">
    <source>
        <dbReference type="Proteomes" id="UP001596413"/>
    </source>
</evidence>
<sequence length="506" mass="54096">MPHQIDEAFLALPLRPLADAALARARALGAEHADFRLERVRSASWRLRDAESAGSSDSTDLGYAVRVVHGGAWGFASGVDLTMDGAAKVASQAVAMAQLSAEVIRAAGSDEQVSLAPEPVHADATWVSAYEVNPFDVPDAEKAALLTDFSRRLLGAEGVDHVDASLQAVQENKFYADSAGTTTTQQRVRVHPQLTATAVAASGEFESMRTLAPPVGRGWEYLTGTGWDWDAELARIPGLLAEKLAAPSVRAGTYDLVVDPSNLWLTIHESIGHATELDRALGYEAAYAGTSFATFDQLGTLRYGSGLMNVTGDRTAEHGLATVGYDDEGVAAQSWDLVRDGVLVGYQLDRRIARLTGFERSNGCAFADSPAHVPVQRMANVSLRPAPQGPSTEELIGEVERGLYVVGDRSWSIDMQRYNFQFTGQRAYLIENGQLAGQVKDFAYQATTTDFWGSMSAVGGPQTYVLGGAFNCGKAQPGQVAAVSHGCPSALFRNVNILNTTQEAGR</sequence>
<feature type="domain" description="Metalloprotease TldD/E N-terminal" evidence="5">
    <location>
        <begin position="33"/>
        <end position="97"/>
    </location>
</feature>
<evidence type="ECO:0000256" key="2">
    <source>
        <dbReference type="ARBA" id="ARBA00022670"/>
    </source>
</evidence>
<keyword evidence="8" id="KW-1185">Reference proteome</keyword>
<evidence type="ECO:0000256" key="1">
    <source>
        <dbReference type="ARBA" id="ARBA00005836"/>
    </source>
</evidence>
<proteinExistence type="inferred from homology"/>
<dbReference type="PANTHER" id="PTHR30624:SF10">
    <property type="entry name" value="CONSERVED PROTEIN"/>
    <property type="match status" value="1"/>
</dbReference>
<dbReference type="InterPro" id="IPR051463">
    <property type="entry name" value="Peptidase_U62_metallo"/>
</dbReference>
<evidence type="ECO:0000259" key="6">
    <source>
        <dbReference type="Pfam" id="PF19289"/>
    </source>
</evidence>
<name>A0ABW2GQU3_9ACTN</name>
<comment type="caution">
    <text evidence="7">The sequence shown here is derived from an EMBL/GenBank/DDBJ whole genome shotgun (WGS) entry which is preliminary data.</text>
</comment>
<organism evidence="7 8">
    <name type="scientific">Streptomyces polyrhachis</name>
    <dbReference type="NCBI Taxonomy" id="1282885"/>
    <lineage>
        <taxon>Bacteria</taxon>
        <taxon>Bacillati</taxon>
        <taxon>Actinomycetota</taxon>
        <taxon>Actinomycetes</taxon>
        <taxon>Kitasatosporales</taxon>
        <taxon>Streptomycetaceae</taxon>
        <taxon>Streptomyces</taxon>
    </lineage>
</organism>
<dbReference type="Gene3D" id="3.30.2290.10">
    <property type="entry name" value="PmbA/TldD superfamily"/>
    <property type="match status" value="1"/>
</dbReference>
<dbReference type="Pfam" id="PF01523">
    <property type="entry name" value="PmbA_TldD_1st"/>
    <property type="match status" value="1"/>
</dbReference>
<dbReference type="PANTHER" id="PTHR30624">
    <property type="entry name" value="UNCHARACTERIZED PROTEIN TLDD AND PMBA"/>
    <property type="match status" value="1"/>
</dbReference>